<dbReference type="PANTHER" id="PTHR43685:SF2">
    <property type="entry name" value="GLYCOSYLTRANSFERASE 2-LIKE DOMAIN-CONTAINING PROTEIN"/>
    <property type="match status" value="1"/>
</dbReference>
<evidence type="ECO:0000313" key="3">
    <source>
        <dbReference type="EMBL" id="SDJ44463.1"/>
    </source>
</evidence>
<gene>
    <name evidence="3" type="ORF">SAMN04487993_103211</name>
</gene>
<feature type="compositionally biased region" description="Low complexity" evidence="1">
    <location>
        <begin position="462"/>
        <end position="471"/>
    </location>
</feature>
<keyword evidence="4" id="KW-1185">Reference proteome</keyword>
<dbReference type="Proteomes" id="UP000199093">
    <property type="component" value="Unassembled WGS sequence"/>
</dbReference>
<sequence>MNTRTLLSRAARLLGRVRGPGYVDHFDAARVAGWAADPADPGTPALLSLHVDGEPAMNIVADLAREDVQAAGLGPLRSGFDATLPRRLRDGRAHLVELRLGLDGPVLRGGRLKIEARADMAVSEPDTPPPGQAAASEPSSGADPAAAAAAPVPPSGAAEGVAFFDPRRAAVTGWALGTSTVLVQFDDAPPQAVVLDREVPGFGSGSRQGFLLPVPQALRDGAWHELQVRAKSGGALLDGTPLRLRVAPDQPRVEIEAQSGPRLTLGLRAPDGSRWTDPVRLLADGVPLQVQGRPGQPVCHLPEAAQVLLVTDAEDQPLARFVLTGGQPRDALAPWLAPETLEEEGLARARAAFDAFCADPDDRFDPLWFRWSHPAARDLAPEALIGAYAAAAPDGASPGPFFDEAAARALHPDLARVIAEGRLPCAFALELALGRGALGSLSGLAPALSRALGDTSGDPTDRLAGLAGAARPGCGRDETSLSAPPPPAATPLPPPTHALSPARSIYAAWVARLDIPDSTRAEIEADEHALRRDIASTALTRQPLVSIIMPSWNRAFTIGEAIQSVLDQSYGNWELLICDDASEDKTAEVVRRFDDPRIRYMKFLKSNGAGARNKGLGFARGEYIAYLDSDNIWHPQFLDLMLRKLLSAPGLAIAYAAYLDTEIDGAKVHLQTVSRPNFRPVRLASKNFMDLNTIVHHRRLYDWLGGFDGTLPRLQDWDLALRYTAIFRPAFVNRIGVFYRRNVAWGQVTHLHMNSGAQNTVNEKTRRRLEGGHERLTIPWPGRSRVTVICGGAEGHLPGPQSRSMAQSLARMAARVADVDLVELGLPAEEQAARPQDPEGLTRHSIPMALQRDPLRLGHALGALVQGRPVLSVGLRGGYLRALPGLDPRRCYRLQSGGEGALLQGLDLPGARFDLGALPLMLPEGSHDAADLVVLVMPPADAPAGLDAALQAEARRRGLVLVLPPLRGQGWQRLEAGGSQPLVPAPGNILPDLLGQVAMTVCLGPVSQLDPFGLSLLSALQGRGVPAAVLPDAGRARATGFARQWIEAKAAYELQNSDPKWVFDKIRKLLADPAGLARLQERSRTVQAIAHHPDLAEERLAHLLYRLLHDLPEQEASDDRV</sequence>
<reference evidence="3 4" key="1">
    <citation type="submission" date="2016-10" db="EMBL/GenBank/DDBJ databases">
        <authorList>
            <person name="de Groot N.N."/>
        </authorList>
    </citation>
    <scope>NUCLEOTIDE SEQUENCE [LARGE SCALE GENOMIC DNA]</scope>
    <source>
        <strain evidence="3 4">DSM 26424</strain>
    </source>
</reference>
<name>A0A1G8TSP0_9RHOB</name>
<organism evidence="3 4">
    <name type="scientific">Salipiger marinus</name>
    <dbReference type="NCBI Taxonomy" id="555512"/>
    <lineage>
        <taxon>Bacteria</taxon>
        <taxon>Pseudomonadati</taxon>
        <taxon>Pseudomonadota</taxon>
        <taxon>Alphaproteobacteria</taxon>
        <taxon>Rhodobacterales</taxon>
        <taxon>Roseobacteraceae</taxon>
        <taxon>Salipiger</taxon>
    </lineage>
</organism>
<evidence type="ECO:0000256" key="1">
    <source>
        <dbReference type="SAM" id="MobiDB-lite"/>
    </source>
</evidence>
<dbReference type="EMBL" id="FNEJ01000032">
    <property type="protein sequence ID" value="SDJ44463.1"/>
    <property type="molecule type" value="Genomic_DNA"/>
</dbReference>
<dbReference type="Pfam" id="PF00535">
    <property type="entry name" value="Glycos_transf_2"/>
    <property type="match status" value="1"/>
</dbReference>
<keyword evidence="3" id="KW-0808">Transferase</keyword>
<dbReference type="Gene3D" id="3.90.550.10">
    <property type="entry name" value="Spore Coat Polysaccharide Biosynthesis Protein SpsA, Chain A"/>
    <property type="match status" value="1"/>
</dbReference>
<evidence type="ECO:0000259" key="2">
    <source>
        <dbReference type="Pfam" id="PF00535"/>
    </source>
</evidence>
<feature type="compositionally biased region" description="Low complexity" evidence="1">
    <location>
        <begin position="133"/>
        <end position="153"/>
    </location>
</feature>
<feature type="domain" description="Glycosyltransferase 2-like" evidence="2">
    <location>
        <begin position="546"/>
        <end position="654"/>
    </location>
</feature>
<proteinExistence type="predicted"/>
<dbReference type="AlphaFoldDB" id="A0A1G8TSP0"/>
<feature type="region of interest" description="Disordered" evidence="1">
    <location>
        <begin position="119"/>
        <end position="153"/>
    </location>
</feature>
<feature type="region of interest" description="Disordered" evidence="1">
    <location>
        <begin position="453"/>
        <end position="497"/>
    </location>
</feature>
<dbReference type="STRING" id="555512.SAMN04487993_103211"/>
<evidence type="ECO:0000313" key="4">
    <source>
        <dbReference type="Proteomes" id="UP000199093"/>
    </source>
</evidence>
<dbReference type="CDD" id="cd00761">
    <property type="entry name" value="Glyco_tranf_GTA_type"/>
    <property type="match status" value="1"/>
</dbReference>
<dbReference type="InterPro" id="IPR001173">
    <property type="entry name" value="Glyco_trans_2-like"/>
</dbReference>
<protein>
    <submittedName>
        <fullName evidence="3">Glycosyl transferase family 2</fullName>
    </submittedName>
</protein>
<dbReference type="InterPro" id="IPR029044">
    <property type="entry name" value="Nucleotide-diphossugar_trans"/>
</dbReference>
<dbReference type="PANTHER" id="PTHR43685">
    <property type="entry name" value="GLYCOSYLTRANSFERASE"/>
    <property type="match status" value="1"/>
</dbReference>
<feature type="compositionally biased region" description="Pro residues" evidence="1">
    <location>
        <begin position="483"/>
        <end position="496"/>
    </location>
</feature>
<dbReference type="OrthoDB" id="7527830at2"/>
<dbReference type="GO" id="GO:0016740">
    <property type="term" value="F:transferase activity"/>
    <property type="evidence" value="ECO:0007669"/>
    <property type="project" value="UniProtKB-KW"/>
</dbReference>
<dbReference type="RefSeq" id="WP_131821876.1">
    <property type="nucleotide sequence ID" value="NZ_FNEJ01000032.1"/>
</dbReference>
<dbReference type="SUPFAM" id="SSF53448">
    <property type="entry name" value="Nucleotide-diphospho-sugar transferases"/>
    <property type="match status" value="1"/>
</dbReference>
<accession>A0A1G8TSP0</accession>
<dbReference type="InterPro" id="IPR050834">
    <property type="entry name" value="Glycosyltransf_2"/>
</dbReference>